<feature type="compositionally biased region" description="Basic residues" evidence="1">
    <location>
        <begin position="1"/>
        <end position="26"/>
    </location>
</feature>
<evidence type="ECO:0000313" key="4">
    <source>
        <dbReference type="Proteomes" id="UP000564644"/>
    </source>
</evidence>
<proteinExistence type="predicted"/>
<sequence>MRYRSRKIRQRSRRRSGRRHRGRNPVRQRAAIRSGPGFQTGWAEGWRLGACQGVIQQTPALSVARSPLRILYVPQGFHAIDDGVISALESSSAQVIVAPAAQTRQLAEQHRPDAVLVMNGLHVFPGDHPEQIRAVRAMGIPTAIWFVDDPYVTDETPGVAANYDIVFTHERSCLPLYQQVCPQVHHLPLAVNPRVFQPMRVPPEYQSDICFIGVAFWNRVRLFDELATYLQDKKVFIAGSHWDRMTRYPDLARFIRSEWIEVPETVKYYNGAKIVINLHRTTEAGSDNRNSRNIGAVSINPRTYEIAACGTLQLTDMRAELPEHYEIGSEIAAFNSAADLMAKIDFYLNNEAERVKVAARSFRRTFQNHTFDRRIGRLLEVLESNRR</sequence>
<dbReference type="EMBL" id="JACJVO010000021">
    <property type="protein sequence ID" value="MBB6732572.1"/>
    <property type="molecule type" value="Genomic_DNA"/>
</dbReference>
<feature type="region of interest" description="Disordered" evidence="1">
    <location>
        <begin position="1"/>
        <end position="27"/>
    </location>
</feature>
<dbReference type="AlphaFoldDB" id="A0A7X0SM62"/>
<evidence type="ECO:0000313" key="3">
    <source>
        <dbReference type="EMBL" id="MBB6732572.1"/>
    </source>
</evidence>
<comment type="caution">
    <text evidence="3">The sequence shown here is derived from an EMBL/GenBank/DDBJ whole genome shotgun (WGS) entry which is preliminary data.</text>
</comment>
<keyword evidence="4" id="KW-1185">Reference proteome</keyword>
<dbReference type="InterPro" id="IPR055259">
    <property type="entry name" value="YkvP/CgeB_Glyco_trans-like"/>
</dbReference>
<organism evidence="3 4">
    <name type="scientific">Cohnella zeiphila</name>
    <dbReference type="NCBI Taxonomy" id="2761120"/>
    <lineage>
        <taxon>Bacteria</taxon>
        <taxon>Bacillati</taxon>
        <taxon>Bacillota</taxon>
        <taxon>Bacilli</taxon>
        <taxon>Bacillales</taxon>
        <taxon>Paenibacillaceae</taxon>
        <taxon>Cohnella</taxon>
    </lineage>
</organism>
<evidence type="ECO:0000259" key="2">
    <source>
        <dbReference type="Pfam" id="PF13524"/>
    </source>
</evidence>
<dbReference type="SUPFAM" id="SSF53756">
    <property type="entry name" value="UDP-Glycosyltransferase/glycogen phosphorylase"/>
    <property type="match status" value="1"/>
</dbReference>
<reference evidence="3 4" key="1">
    <citation type="submission" date="2020-08" db="EMBL/GenBank/DDBJ databases">
        <title>Cohnella phylogeny.</title>
        <authorList>
            <person name="Dunlap C."/>
        </authorList>
    </citation>
    <scope>NUCLEOTIDE SEQUENCE [LARGE SCALE GENOMIC DNA]</scope>
    <source>
        <strain evidence="3 4">CBP 2801</strain>
    </source>
</reference>
<accession>A0A7X0SM62</accession>
<dbReference type="GO" id="GO:0016740">
    <property type="term" value="F:transferase activity"/>
    <property type="evidence" value="ECO:0007669"/>
    <property type="project" value="UniProtKB-KW"/>
</dbReference>
<name>A0A7X0SM62_9BACL</name>
<evidence type="ECO:0000256" key="1">
    <source>
        <dbReference type="SAM" id="MobiDB-lite"/>
    </source>
</evidence>
<dbReference type="Proteomes" id="UP000564644">
    <property type="component" value="Unassembled WGS sequence"/>
</dbReference>
<dbReference type="RefSeq" id="WP_185130243.1">
    <property type="nucleotide sequence ID" value="NZ_JACJVO010000021.1"/>
</dbReference>
<keyword evidence="3" id="KW-0808">Transferase</keyword>
<feature type="domain" description="Spore protein YkvP/CgeB glycosyl transferase-like" evidence="2">
    <location>
        <begin position="221"/>
        <end position="379"/>
    </location>
</feature>
<gene>
    <name evidence="3" type="ORF">H7C18_16745</name>
</gene>
<dbReference type="Pfam" id="PF13524">
    <property type="entry name" value="Glyco_trans_1_2"/>
    <property type="match status" value="1"/>
</dbReference>
<protein>
    <submittedName>
        <fullName evidence="3">Glycosyltransferase</fullName>
    </submittedName>
</protein>